<dbReference type="AlphaFoldDB" id="A0A2P5I824"/>
<evidence type="ECO:0000313" key="2">
    <source>
        <dbReference type="Proteomes" id="UP000094444"/>
    </source>
</evidence>
<comment type="caution">
    <text evidence="1">The sequence shown here is derived from an EMBL/GenBank/DDBJ whole genome shotgun (WGS) entry which is preliminary data.</text>
</comment>
<dbReference type="Proteomes" id="UP000094444">
    <property type="component" value="Unassembled WGS sequence"/>
</dbReference>
<accession>A0A2P5I824</accession>
<reference evidence="1" key="1">
    <citation type="submission" date="2017-09" db="EMBL/GenBank/DDBJ databases">
        <title>Polyketide synthases of a Diaporthe helianthi virulent isolate.</title>
        <authorList>
            <person name="Baroncelli R."/>
        </authorList>
    </citation>
    <scope>NUCLEOTIDE SEQUENCE [LARGE SCALE GENOMIC DNA]</scope>
    <source>
        <strain evidence="1">7/96</strain>
    </source>
</reference>
<proteinExistence type="predicted"/>
<protein>
    <submittedName>
        <fullName evidence="1">Uncharacterized protein</fullName>
    </submittedName>
</protein>
<name>A0A2P5I824_DIAHE</name>
<keyword evidence="2" id="KW-1185">Reference proteome</keyword>
<dbReference type="EMBL" id="MAVT02000169">
    <property type="protein sequence ID" value="POS78664.1"/>
    <property type="molecule type" value="Genomic_DNA"/>
</dbReference>
<gene>
    <name evidence="1" type="ORF">DHEL01_v202941</name>
</gene>
<sequence>MASGSEAALARPVSFGDISHALVRSQKRLRATMGPNSYAVSPLVKLDGLSLYIITIDEVDSRLGCLGSGGDSGAWRRPVLKLPGSTRIGALPPGVLPMDHGSRAGILGIDVAYQELDHAVPIEDTAGIKVFWPGFDEKDACVTPVMAYV</sequence>
<organism evidence="1 2">
    <name type="scientific">Diaporthe helianthi</name>
    <dbReference type="NCBI Taxonomy" id="158607"/>
    <lineage>
        <taxon>Eukaryota</taxon>
        <taxon>Fungi</taxon>
        <taxon>Dikarya</taxon>
        <taxon>Ascomycota</taxon>
        <taxon>Pezizomycotina</taxon>
        <taxon>Sordariomycetes</taxon>
        <taxon>Sordariomycetidae</taxon>
        <taxon>Diaporthales</taxon>
        <taxon>Diaporthaceae</taxon>
        <taxon>Diaporthe</taxon>
    </lineage>
</organism>
<dbReference type="InParanoid" id="A0A2P5I824"/>
<evidence type="ECO:0000313" key="1">
    <source>
        <dbReference type="EMBL" id="POS78664.1"/>
    </source>
</evidence>